<name>A0ABR2I754_9EUKA</name>
<protein>
    <recommendedName>
        <fullName evidence="4">Cardiolipin synthase N-terminal domain-containing protein</fullName>
    </recommendedName>
</protein>
<keyword evidence="3" id="KW-1185">Reference proteome</keyword>
<dbReference type="EMBL" id="JAPFFF010000020">
    <property type="protein sequence ID" value="KAK8857740.1"/>
    <property type="molecule type" value="Genomic_DNA"/>
</dbReference>
<evidence type="ECO:0008006" key="4">
    <source>
        <dbReference type="Google" id="ProtNLM"/>
    </source>
</evidence>
<keyword evidence="1" id="KW-0812">Transmembrane</keyword>
<accession>A0ABR2I754</accession>
<organism evidence="2 3">
    <name type="scientific">Tritrichomonas musculus</name>
    <dbReference type="NCBI Taxonomy" id="1915356"/>
    <lineage>
        <taxon>Eukaryota</taxon>
        <taxon>Metamonada</taxon>
        <taxon>Parabasalia</taxon>
        <taxon>Tritrichomonadida</taxon>
        <taxon>Tritrichomonadidae</taxon>
        <taxon>Tritrichomonas</taxon>
    </lineage>
</organism>
<sequence>MFLLLLYLAESYQNHEAIKSLNDSEYYDEQPKSRGFVFIISIVFNGFGLALYIIFGIIYNPESEDCCAFCYMDYDDKENSFFTETLELFEQKKEMKEKEKNEIRKQNALDYLIETGALK</sequence>
<keyword evidence="1" id="KW-1133">Transmembrane helix</keyword>
<evidence type="ECO:0000313" key="2">
    <source>
        <dbReference type="EMBL" id="KAK8857740.1"/>
    </source>
</evidence>
<reference evidence="2 3" key="1">
    <citation type="submission" date="2024-04" db="EMBL/GenBank/DDBJ databases">
        <title>Tritrichomonas musculus Genome.</title>
        <authorList>
            <person name="Alves-Ferreira E."/>
            <person name="Grigg M."/>
            <person name="Lorenzi H."/>
            <person name="Galac M."/>
        </authorList>
    </citation>
    <scope>NUCLEOTIDE SEQUENCE [LARGE SCALE GENOMIC DNA]</scope>
    <source>
        <strain evidence="2 3">EAF2021</strain>
    </source>
</reference>
<feature type="transmembrane region" description="Helical" evidence="1">
    <location>
        <begin position="35"/>
        <end position="55"/>
    </location>
</feature>
<proteinExistence type="predicted"/>
<evidence type="ECO:0000256" key="1">
    <source>
        <dbReference type="SAM" id="Phobius"/>
    </source>
</evidence>
<dbReference type="Proteomes" id="UP001470230">
    <property type="component" value="Unassembled WGS sequence"/>
</dbReference>
<comment type="caution">
    <text evidence="2">The sequence shown here is derived from an EMBL/GenBank/DDBJ whole genome shotgun (WGS) entry which is preliminary data.</text>
</comment>
<gene>
    <name evidence="2" type="ORF">M9Y10_016150</name>
</gene>
<keyword evidence="1" id="KW-0472">Membrane</keyword>
<evidence type="ECO:0000313" key="3">
    <source>
        <dbReference type="Proteomes" id="UP001470230"/>
    </source>
</evidence>